<dbReference type="OrthoDB" id="6133115at2759"/>
<accession>A0A1R3RQ07</accession>
<dbReference type="Proteomes" id="UP000188318">
    <property type="component" value="Unassembled WGS sequence"/>
</dbReference>
<dbReference type="AlphaFoldDB" id="A0A1R3RQ07"/>
<feature type="domain" description="Oxidoreductase acuF-like C2H2 type zinc-finger" evidence="2">
    <location>
        <begin position="261"/>
        <end position="289"/>
    </location>
</feature>
<dbReference type="EMBL" id="KV907498">
    <property type="protein sequence ID" value="OOF96564.1"/>
    <property type="molecule type" value="Genomic_DNA"/>
</dbReference>
<evidence type="ECO:0000259" key="2">
    <source>
        <dbReference type="Pfam" id="PF26082"/>
    </source>
</evidence>
<sequence length="420" mass="47719">MDPATEMDILMALYDECTQYYDWILRQALFQLGNSSEEYCKLEEQYKSLCLWRQHEPSSKALEPLVRISKTLVDRLAPRLTGDITEQGVELSNQNLLALIGRSESLMQEDLGLPKHDQHNLPDDEASLVEIAADLVKDIVSLLNLDPLAGLSDQDVHLLYADINQYYVDSIKEQFHSISPDLADSLGHANMVRSLRVRAQREKNQRLLDSIQPRSESAAGESPSQDSGCEATEEANTALSSDHDQDEPLEMIDLPRYIQSGESFQCTACAKWVAFTNPSEWRRHVRDDLQPYVCTIPRCPHALAPFPTRQEWAQHLILEYDLTSPIKEFMCPLCQEAIGSEQPAIIDHLAPHLEEISLAAVPYNSILLCDSDLSSSYSWSSDEPEDAEYQCWWRDCDSLAIFTKRKDLLRHVMQCHVPSK</sequence>
<feature type="region of interest" description="Disordered" evidence="1">
    <location>
        <begin position="208"/>
        <end position="246"/>
    </location>
</feature>
<dbReference type="Pfam" id="PF26082">
    <property type="entry name" value="zf-C2H2_AcuF"/>
    <property type="match status" value="1"/>
</dbReference>
<dbReference type="VEuPathDB" id="FungiDB:ASPCADRAFT_405073"/>
<dbReference type="PANTHER" id="PTHR35391">
    <property type="entry name" value="C2H2-TYPE DOMAIN-CONTAINING PROTEIN-RELATED"/>
    <property type="match status" value="1"/>
</dbReference>
<dbReference type="STRING" id="602072.A0A1R3RQ07"/>
<gene>
    <name evidence="3" type="ORF">ASPCADRAFT_405073</name>
</gene>
<reference evidence="4" key="1">
    <citation type="journal article" date="2017" name="Genome Biol.">
        <title>Comparative genomics reveals high biological diversity and specific adaptations in the industrially and medically important fungal genus Aspergillus.</title>
        <authorList>
            <person name="de Vries R.P."/>
            <person name="Riley R."/>
            <person name="Wiebenga A."/>
            <person name="Aguilar-Osorio G."/>
            <person name="Amillis S."/>
            <person name="Uchima C.A."/>
            <person name="Anderluh G."/>
            <person name="Asadollahi M."/>
            <person name="Askin M."/>
            <person name="Barry K."/>
            <person name="Battaglia E."/>
            <person name="Bayram O."/>
            <person name="Benocci T."/>
            <person name="Braus-Stromeyer S.A."/>
            <person name="Caldana C."/>
            <person name="Canovas D."/>
            <person name="Cerqueira G.C."/>
            <person name="Chen F."/>
            <person name="Chen W."/>
            <person name="Choi C."/>
            <person name="Clum A."/>
            <person name="Dos Santos R.A."/>
            <person name="Damasio A.R."/>
            <person name="Diallinas G."/>
            <person name="Emri T."/>
            <person name="Fekete E."/>
            <person name="Flipphi M."/>
            <person name="Freyberg S."/>
            <person name="Gallo A."/>
            <person name="Gournas C."/>
            <person name="Habgood R."/>
            <person name="Hainaut M."/>
            <person name="Harispe M.L."/>
            <person name="Henrissat B."/>
            <person name="Hilden K.S."/>
            <person name="Hope R."/>
            <person name="Hossain A."/>
            <person name="Karabika E."/>
            <person name="Karaffa L."/>
            <person name="Karanyi Z."/>
            <person name="Krasevec N."/>
            <person name="Kuo A."/>
            <person name="Kusch H."/>
            <person name="LaButti K."/>
            <person name="Lagendijk E.L."/>
            <person name="Lapidus A."/>
            <person name="Levasseur A."/>
            <person name="Lindquist E."/>
            <person name="Lipzen A."/>
            <person name="Logrieco A.F."/>
            <person name="MacCabe A."/>
            <person name="Maekelae M.R."/>
            <person name="Malavazi I."/>
            <person name="Melin P."/>
            <person name="Meyer V."/>
            <person name="Mielnichuk N."/>
            <person name="Miskei M."/>
            <person name="Molnar A.P."/>
            <person name="Mule G."/>
            <person name="Ngan C.Y."/>
            <person name="Orejas M."/>
            <person name="Orosz E."/>
            <person name="Ouedraogo J.P."/>
            <person name="Overkamp K.M."/>
            <person name="Park H.-S."/>
            <person name="Perrone G."/>
            <person name="Piumi F."/>
            <person name="Punt P.J."/>
            <person name="Ram A.F."/>
            <person name="Ramon A."/>
            <person name="Rauscher S."/>
            <person name="Record E."/>
            <person name="Riano-Pachon D.M."/>
            <person name="Robert V."/>
            <person name="Roehrig J."/>
            <person name="Ruller R."/>
            <person name="Salamov A."/>
            <person name="Salih N.S."/>
            <person name="Samson R.A."/>
            <person name="Sandor E."/>
            <person name="Sanguinetti M."/>
            <person name="Schuetze T."/>
            <person name="Sepcic K."/>
            <person name="Shelest E."/>
            <person name="Sherlock G."/>
            <person name="Sophianopoulou V."/>
            <person name="Squina F.M."/>
            <person name="Sun H."/>
            <person name="Susca A."/>
            <person name="Todd R.B."/>
            <person name="Tsang A."/>
            <person name="Unkles S.E."/>
            <person name="van de Wiele N."/>
            <person name="van Rossen-Uffink D."/>
            <person name="Oliveira J.V."/>
            <person name="Vesth T.C."/>
            <person name="Visser J."/>
            <person name="Yu J.-H."/>
            <person name="Zhou M."/>
            <person name="Andersen M.R."/>
            <person name="Archer D.B."/>
            <person name="Baker S.E."/>
            <person name="Benoit I."/>
            <person name="Brakhage A.A."/>
            <person name="Braus G.H."/>
            <person name="Fischer R."/>
            <person name="Frisvad J.C."/>
            <person name="Goldman G.H."/>
            <person name="Houbraken J."/>
            <person name="Oakley B."/>
            <person name="Pocsi I."/>
            <person name="Scazzocchio C."/>
            <person name="Seiboth B."/>
            <person name="vanKuyk P.A."/>
            <person name="Wortman J."/>
            <person name="Dyer P.S."/>
            <person name="Grigoriev I.V."/>
        </authorList>
    </citation>
    <scope>NUCLEOTIDE SEQUENCE [LARGE SCALE GENOMIC DNA]</scope>
    <source>
        <strain evidence="4">ITEM 5010</strain>
    </source>
</reference>
<protein>
    <recommendedName>
        <fullName evidence="2">Oxidoreductase acuF-like C2H2 type zinc-finger domain-containing protein</fullName>
    </recommendedName>
</protein>
<keyword evidence="4" id="KW-1185">Reference proteome</keyword>
<organism evidence="3 4">
    <name type="scientific">Aspergillus carbonarius (strain ITEM 5010)</name>
    <dbReference type="NCBI Taxonomy" id="602072"/>
    <lineage>
        <taxon>Eukaryota</taxon>
        <taxon>Fungi</taxon>
        <taxon>Dikarya</taxon>
        <taxon>Ascomycota</taxon>
        <taxon>Pezizomycotina</taxon>
        <taxon>Eurotiomycetes</taxon>
        <taxon>Eurotiomycetidae</taxon>
        <taxon>Eurotiales</taxon>
        <taxon>Aspergillaceae</taxon>
        <taxon>Aspergillus</taxon>
        <taxon>Aspergillus subgen. Circumdati</taxon>
    </lineage>
</organism>
<evidence type="ECO:0000313" key="4">
    <source>
        <dbReference type="Proteomes" id="UP000188318"/>
    </source>
</evidence>
<name>A0A1R3RQ07_ASPC5</name>
<evidence type="ECO:0000256" key="1">
    <source>
        <dbReference type="SAM" id="MobiDB-lite"/>
    </source>
</evidence>
<evidence type="ECO:0000313" key="3">
    <source>
        <dbReference type="EMBL" id="OOF96564.1"/>
    </source>
</evidence>
<dbReference type="PANTHER" id="PTHR35391:SF3">
    <property type="entry name" value="FINGER DOMAIN PROTEIN, PUTATIVE (AFU_ORTHOLOGUE AFUA_8G04300)-RELATED"/>
    <property type="match status" value="1"/>
</dbReference>
<proteinExistence type="predicted"/>
<dbReference type="InterPro" id="IPR058925">
    <property type="entry name" value="zf-C2H2_AcuF"/>
</dbReference>